<name>A0A645I7S2_9ZZZZ</name>
<evidence type="ECO:0000256" key="1">
    <source>
        <dbReference type="SAM" id="MobiDB-lite"/>
    </source>
</evidence>
<feature type="compositionally biased region" description="Basic and acidic residues" evidence="1">
    <location>
        <begin position="99"/>
        <end position="111"/>
    </location>
</feature>
<sequence>MASCKYSGVILFCLLDITHRSGDNCGNSRKNVAKIRIPARKERVLNCERKNLACPAGVRAPRVAPLRLRHRDKSGGGGTGAVRLRRPRAPAVCPQRGGPAERHGGKGRDPVLRGGSGE</sequence>
<gene>
    <name evidence="2" type="ORF">SDC9_194910</name>
</gene>
<feature type="region of interest" description="Disordered" evidence="1">
    <location>
        <begin position="68"/>
        <end position="118"/>
    </location>
</feature>
<dbReference type="AlphaFoldDB" id="A0A645I7S2"/>
<protein>
    <submittedName>
        <fullName evidence="2">Uncharacterized protein</fullName>
    </submittedName>
</protein>
<dbReference type="EMBL" id="VSSQ01108707">
    <property type="protein sequence ID" value="MPN47308.1"/>
    <property type="molecule type" value="Genomic_DNA"/>
</dbReference>
<evidence type="ECO:0000313" key="2">
    <source>
        <dbReference type="EMBL" id="MPN47308.1"/>
    </source>
</evidence>
<accession>A0A645I7S2</accession>
<proteinExistence type="predicted"/>
<organism evidence="2">
    <name type="scientific">bioreactor metagenome</name>
    <dbReference type="NCBI Taxonomy" id="1076179"/>
    <lineage>
        <taxon>unclassified sequences</taxon>
        <taxon>metagenomes</taxon>
        <taxon>ecological metagenomes</taxon>
    </lineage>
</organism>
<comment type="caution">
    <text evidence="2">The sequence shown here is derived from an EMBL/GenBank/DDBJ whole genome shotgun (WGS) entry which is preliminary data.</text>
</comment>
<reference evidence="2" key="1">
    <citation type="submission" date="2019-08" db="EMBL/GenBank/DDBJ databases">
        <authorList>
            <person name="Kucharzyk K."/>
            <person name="Murdoch R.W."/>
            <person name="Higgins S."/>
            <person name="Loffler F."/>
        </authorList>
    </citation>
    <scope>NUCLEOTIDE SEQUENCE</scope>
</reference>